<feature type="region of interest" description="Disordered" evidence="6">
    <location>
        <begin position="1"/>
        <end position="69"/>
    </location>
</feature>
<evidence type="ECO:0000256" key="2">
    <source>
        <dbReference type="ARBA" id="ARBA00010304"/>
    </source>
</evidence>
<keyword evidence="3" id="KW-0227">DNA damage</keyword>
<dbReference type="InterPro" id="IPR011084">
    <property type="entry name" value="DRMBL"/>
</dbReference>
<reference evidence="8 9" key="1">
    <citation type="journal article" date="2018" name="BMC Genomics">
        <title>Comparative genome analyses reveal sequence features reflecting distinct modes of host-adaptation between dicot and monocot powdery mildew.</title>
        <authorList>
            <person name="Wu Y."/>
            <person name="Ma X."/>
            <person name="Pan Z."/>
            <person name="Kale S.D."/>
            <person name="Song Y."/>
            <person name="King H."/>
            <person name="Zhang Q."/>
            <person name="Presley C."/>
            <person name="Deng X."/>
            <person name="Wei C.I."/>
            <person name="Xiao S."/>
        </authorList>
    </citation>
    <scope>NUCLEOTIDE SEQUENCE [LARGE SCALE GENOMIC DNA]</scope>
    <source>
        <strain evidence="8">UMSG3</strain>
    </source>
</reference>
<comment type="similarity">
    <text evidence="2">Belongs to the DNA repair metallo-beta-lactamase (DRMBL) family.</text>
</comment>
<feature type="domain" description="DNA repair metallo-beta-lactamase" evidence="7">
    <location>
        <begin position="761"/>
        <end position="888"/>
    </location>
</feature>
<evidence type="ECO:0000256" key="1">
    <source>
        <dbReference type="ARBA" id="ARBA00004123"/>
    </source>
</evidence>
<feature type="compositionally biased region" description="Polar residues" evidence="6">
    <location>
        <begin position="31"/>
        <end position="52"/>
    </location>
</feature>
<keyword evidence="9" id="KW-1185">Reference proteome</keyword>
<proteinExistence type="inferred from homology"/>
<feature type="compositionally biased region" description="Basic and acidic residues" evidence="6">
    <location>
        <begin position="1"/>
        <end position="13"/>
    </location>
</feature>
<sequence length="925" mass="104300">MFRNPRENHEQSGKKYIKPSTGRPPTPPHTSPATQNNPFPPTSISKTQSNKKTLFPSKEKQPKTKKISSIKTTVKPNTSILNFFKKVDTPVKEESIFLKNGNQPLFKNLSHNLTYAEIDIDEDFDFSEGTRPIKRQRLSPNYTDEDEVITSQDLLHQAQGDSQNDYFKQTKSASNTESHAKSKPHKIGPFLEDSDTDDESSLIISKSSVFNCENIKVVSQVVAESSNRTTEESITGSAVESEHADKKSTFMISNEHLNNFSAEPIEIQEILSKKNIVTDTSKGNCARLSFDDAEPTESIHKEMRRPSDIWADFEDPEFSEDEIVGEEFVGRKWIEEQAELEVENCDINKKNERGEDIKQIENKISSTKCPVCDADIRGINAELASRHVNRCLDGDSIPLSTSIHSEAVDVKLIRANNENKISHKAVIPNPCQTKSLEIKVPGSRSTSAFSQLMSGKAEDSAWKNAAESEKSSKRKPVHKRTCPFYKIIPGFSTCVDAFRYGAVQGCNAYFLSHFHSDHYIGLSSSWCHGPIYCSKVTANLVKQQLRVDPKYVIPLDFDRKYEVPGTLNVSVSMIHANHCPGSSLFLFEKISGKETQRVLHCGDFRACPAHISHPLLMPDIVDSITGKANQQIIHVCYLDTTYLNPRYAFPPQDQVIQACADKCLVLRNEYTEKDYHRRILKREHGNSDMSKYLESTITNSEKDVISISPSKEINQGRLLIVCGTYSIGKERIFLGIARSLDCKIFAPARKMRIYSALEDEELMSRLTDDPREAQIHVQMLMEIRVETLQDYLKSYTPYFSRIVGFRPSGWTYKPPSSRGTQTATIPQILTSGSWRSSFSLSDLIPQRGSTPEVSCFGVPYSEHSSFRELTMFVCALRIEKVIPTVNIGSASGRAKMKGWIDRWLAERRKNGPIKIGDGKDEVCWD</sequence>
<dbReference type="Gene3D" id="3.40.50.12650">
    <property type="match status" value="1"/>
</dbReference>
<dbReference type="Proteomes" id="UP000283383">
    <property type="component" value="Unassembled WGS sequence"/>
</dbReference>
<dbReference type="SUPFAM" id="SSF56281">
    <property type="entry name" value="Metallo-hydrolase/oxidoreductase"/>
    <property type="match status" value="1"/>
</dbReference>
<dbReference type="GO" id="GO:0036297">
    <property type="term" value="P:interstrand cross-link repair"/>
    <property type="evidence" value="ECO:0007669"/>
    <property type="project" value="TreeGrafter"/>
</dbReference>
<name>A0A420H7D6_9PEZI</name>
<evidence type="ECO:0000256" key="5">
    <source>
        <dbReference type="ARBA" id="ARBA00023242"/>
    </source>
</evidence>
<dbReference type="CDD" id="cd16273">
    <property type="entry name" value="SNM1A-1C-like_MBL-fold"/>
    <property type="match status" value="1"/>
</dbReference>
<comment type="subcellular location">
    <subcellularLocation>
        <location evidence="1">Nucleus</location>
    </subcellularLocation>
</comment>
<dbReference type="STRING" id="62708.A0A420H7D6"/>
<organism evidence="8 9">
    <name type="scientific">Golovinomyces cichoracearum</name>
    <dbReference type="NCBI Taxonomy" id="62708"/>
    <lineage>
        <taxon>Eukaryota</taxon>
        <taxon>Fungi</taxon>
        <taxon>Dikarya</taxon>
        <taxon>Ascomycota</taxon>
        <taxon>Pezizomycotina</taxon>
        <taxon>Leotiomycetes</taxon>
        <taxon>Erysiphales</taxon>
        <taxon>Erysiphaceae</taxon>
        <taxon>Golovinomyces</taxon>
    </lineage>
</organism>
<dbReference type="Gene3D" id="3.60.15.10">
    <property type="entry name" value="Ribonuclease Z/Hydroxyacylglutathione hydrolase-like"/>
    <property type="match status" value="1"/>
</dbReference>
<keyword evidence="4" id="KW-0234">DNA repair</keyword>
<evidence type="ECO:0000259" key="7">
    <source>
        <dbReference type="Pfam" id="PF07522"/>
    </source>
</evidence>
<keyword evidence="5" id="KW-0539">Nucleus</keyword>
<protein>
    <submittedName>
        <fullName evidence="8">DNA cross-link repair protein pso2/snm1</fullName>
    </submittedName>
</protein>
<dbReference type="Pfam" id="PF07522">
    <property type="entry name" value="DRMBL"/>
    <property type="match status" value="1"/>
</dbReference>
<evidence type="ECO:0000256" key="3">
    <source>
        <dbReference type="ARBA" id="ARBA00022763"/>
    </source>
</evidence>
<evidence type="ECO:0000313" key="8">
    <source>
        <dbReference type="EMBL" id="RKF53355.1"/>
    </source>
</evidence>
<dbReference type="AlphaFoldDB" id="A0A420H7D6"/>
<dbReference type="InterPro" id="IPR036866">
    <property type="entry name" value="RibonucZ/Hydroxyglut_hydro"/>
</dbReference>
<dbReference type="FunFam" id="3.40.50.12650:FF:000007">
    <property type="entry name" value="DNA cross-link repair 1A protein, variant"/>
    <property type="match status" value="1"/>
</dbReference>
<comment type="caution">
    <text evidence="8">The sequence shown here is derived from an EMBL/GenBank/DDBJ whole genome shotgun (WGS) entry which is preliminary data.</text>
</comment>
<dbReference type="FunFam" id="3.60.15.10:FF:000038">
    <property type="entry name" value="DNA cross-link repair protein pso2/snm1"/>
    <property type="match status" value="1"/>
</dbReference>
<evidence type="ECO:0000256" key="6">
    <source>
        <dbReference type="SAM" id="MobiDB-lite"/>
    </source>
</evidence>
<dbReference type="PANTHER" id="PTHR23240">
    <property type="entry name" value="DNA CROSS-LINK REPAIR PROTEIN PSO2/SNM1-RELATED"/>
    <property type="match status" value="1"/>
</dbReference>
<dbReference type="GO" id="GO:0003684">
    <property type="term" value="F:damaged DNA binding"/>
    <property type="evidence" value="ECO:0007669"/>
    <property type="project" value="TreeGrafter"/>
</dbReference>
<gene>
    <name evidence="8" type="ORF">GcM3_219033</name>
</gene>
<dbReference type="PANTHER" id="PTHR23240:SF6">
    <property type="entry name" value="DNA CROSS-LINK REPAIR 1A PROTEIN"/>
    <property type="match status" value="1"/>
</dbReference>
<dbReference type="GO" id="GO:0006303">
    <property type="term" value="P:double-strand break repair via nonhomologous end joining"/>
    <property type="evidence" value="ECO:0007669"/>
    <property type="project" value="TreeGrafter"/>
</dbReference>
<accession>A0A420H7D6</accession>
<evidence type="ECO:0000313" key="9">
    <source>
        <dbReference type="Proteomes" id="UP000283383"/>
    </source>
</evidence>
<dbReference type="EMBL" id="MCBQ01021947">
    <property type="protein sequence ID" value="RKF53355.1"/>
    <property type="molecule type" value="Genomic_DNA"/>
</dbReference>
<dbReference type="GO" id="GO:0035312">
    <property type="term" value="F:5'-3' DNA exonuclease activity"/>
    <property type="evidence" value="ECO:0007669"/>
    <property type="project" value="TreeGrafter"/>
</dbReference>
<evidence type="ECO:0000256" key="4">
    <source>
        <dbReference type="ARBA" id="ARBA00023204"/>
    </source>
</evidence>
<dbReference type="GO" id="GO:0005634">
    <property type="term" value="C:nucleus"/>
    <property type="evidence" value="ECO:0007669"/>
    <property type="project" value="UniProtKB-SubCell"/>
</dbReference>
<feature type="region of interest" description="Disordered" evidence="6">
    <location>
        <begin position="169"/>
        <end position="195"/>
    </location>
</feature>